<reference evidence="3" key="1">
    <citation type="submission" date="2021-01" db="EMBL/GenBank/DDBJ databases">
        <title>Whole genome shotgun sequence of Planobispora takensis NBRC 109077.</title>
        <authorList>
            <person name="Komaki H."/>
            <person name="Tamura T."/>
        </authorList>
    </citation>
    <scope>NUCLEOTIDE SEQUENCE</scope>
    <source>
        <strain evidence="3">NBRC 109077</strain>
    </source>
</reference>
<dbReference type="EMBL" id="BOOK01000050">
    <property type="protein sequence ID" value="GII04491.1"/>
    <property type="molecule type" value="Genomic_DNA"/>
</dbReference>
<dbReference type="SUPFAM" id="SSF56219">
    <property type="entry name" value="DNase I-like"/>
    <property type="match status" value="1"/>
</dbReference>
<keyword evidence="1" id="KW-0812">Transmembrane</keyword>
<dbReference type="Gene3D" id="3.60.10.10">
    <property type="entry name" value="Endonuclease/exonuclease/phosphatase"/>
    <property type="match status" value="1"/>
</dbReference>
<keyword evidence="1" id="KW-1133">Transmembrane helix</keyword>
<dbReference type="Proteomes" id="UP000634476">
    <property type="component" value="Unassembled WGS sequence"/>
</dbReference>
<dbReference type="Pfam" id="PF03372">
    <property type="entry name" value="Exo_endo_phos"/>
    <property type="match status" value="1"/>
</dbReference>
<organism evidence="3 4">
    <name type="scientific">Planobispora takensis</name>
    <dbReference type="NCBI Taxonomy" id="1367882"/>
    <lineage>
        <taxon>Bacteria</taxon>
        <taxon>Bacillati</taxon>
        <taxon>Actinomycetota</taxon>
        <taxon>Actinomycetes</taxon>
        <taxon>Streptosporangiales</taxon>
        <taxon>Streptosporangiaceae</taxon>
        <taxon>Planobispora</taxon>
    </lineage>
</organism>
<keyword evidence="1" id="KW-0472">Membrane</keyword>
<dbReference type="InterPro" id="IPR005135">
    <property type="entry name" value="Endo/exonuclease/phosphatase"/>
</dbReference>
<evidence type="ECO:0000313" key="4">
    <source>
        <dbReference type="Proteomes" id="UP000634476"/>
    </source>
</evidence>
<feature type="transmembrane region" description="Helical" evidence="1">
    <location>
        <begin position="57"/>
        <end position="77"/>
    </location>
</feature>
<feature type="transmembrane region" description="Helical" evidence="1">
    <location>
        <begin position="89"/>
        <end position="106"/>
    </location>
</feature>
<evidence type="ECO:0000259" key="2">
    <source>
        <dbReference type="Pfam" id="PF03372"/>
    </source>
</evidence>
<protein>
    <recommendedName>
        <fullName evidence="2">Endonuclease/exonuclease/phosphatase domain-containing protein</fullName>
    </recommendedName>
</protein>
<keyword evidence="4" id="KW-1185">Reference proteome</keyword>
<evidence type="ECO:0000313" key="3">
    <source>
        <dbReference type="EMBL" id="GII04491.1"/>
    </source>
</evidence>
<evidence type="ECO:0000256" key="1">
    <source>
        <dbReference type="SAM" id="Phobius"/>
    </source>
</evidence>
<dbReference type="GO" id="GO:0003824">
    <property type="term" value="F:catalytic activity"/>
    <property type="evidence" value="ECO:0007669"/>
    <property type="project" value="InterPro"/>
</dbReference>
<feature type="domain" description="Endonuclease/exonuclease/phosphatase" evidence="2">
    <location>
        <begin position="146"/>
        <end position="348"/>
    </location>
</feature>
<accession>A0A8J3T3D0</accession>
<dbReference type="InterPro" id="IPR036691">
    <property type="entry name" value="Endo/exonu/phosph_ase_sf"/>
</dbReference>
<dbReference type="AlphaFoldDB" id="A0A8J3T3D0"/>
<gene>
    <name evidence="3" type="ORF">Pta02_64990</name>
</gene>
<proteinExistence type="predicted"/>
<comment type="caution">
    <text evidence="3">The sequence shown here is derived from an EMBL/GenBank/DDBJ whole genome shotgun (WGS) entry which is preliminary data.</text>
</comment>
<name>A0A8J3T3D0_9ACTN</name>
<sequence>MLTGGGVTRTETAPRTVVRVSIEDRKVRPAERRLGRVGRWRRAGGTSRRTARTRGRVLASIAVLVSALMAFPGLVPNAVGNLGSLLETFLPWAGLAVPVLMVPALLRRSATATVSLVLPAAVWAVLFGDRVLPAARETAHDLTVVQHNVGDDNADPQGTARTLAGAGADLIALEELTPEALPVYGAVLTPAHPHHAVVGTVGLWSRHPIVDSRPVDIRPAGVEGDWNRGMRSTVRTPFGDIAVYVAHLPSVRLRLPGGFGSGWRDESAAALGTAIAAEELDGIVLMGDFNGTLDDRGLAPVTSRMTPAQEGFGFSWPAAWPLARIDHVMTRGMVPAGTWTLPATGSDHLPVAARIRRGTPEGRGGSSAPP</sequence>